<accession>A0AAV9L5B7</accession>
<proteinExistence type="predicted"/>
<protein>
    <submittedName>
        <fullName evidence="2">Uncharacterized protein</fullName>
    </submittedName>
</protein>
<keyword evidence="1" id="KW-0812">Transmembrane</keyword>
<comment type="caution">
    <text evidence="2">The sequence shown here is derived from an EMBL/GenBank/DDBJ whole genome shotgun (WGS) entry which is preliminary data.</text>
</comment>
<evidence type="ECO:0000313" key="2">
    <source>
        <dbReference type="EMBL" id="KAK4720892.1"/>
    </source>
</evidence>
<feature type="transmembrane region" description="Helical" evidence="1">
    <location>
        <begin position="20"/>
        <end position="41"/>
    </location>
</feature>
<dbReference type="Proteomes" id="UP001311915">
    <property type="component" value="Unassembled WGS sequence"/>
</dbReference>
<keyword evidence="1" id="KW-0472">Membrane</keyword>
<reference evidence="2 3" key="1">
    <citation type="submission" date="2023-10" db="EMBL/GenBank/DDBJ databases">
        <title>Genome-Wide Identification Analysis in wild type Solanum Pinnatisectum Reveals Some Genes Defensing Phytophthora Infestans.</title>
        <authorList>
            <person name="Sun C."/>
        </authorList>
    </citation>
    <scope>NUCLEOTIDE SEQUENCE [LARGE SCALE GENOMIC DNA]</scope>
    <source>
        <strain evidence="2">LQN</strain>
        <tissue evidence="2">Leaf</tissue>
    </source>
</reference>
<organism evidence="2 3">
    <name type="scientific">Solanum pinnatisectum</name>
    <name type="common">tansyleaf nightshade</name>
    <dbReference type="NCBI Taxonomy" id="50273"/>
    <lineage>
        <taxon>Eukaryota</taxon>
        <taxon>Viridiplantae</taxon>
        <taxon>Streptophyta</taxon>
        <taxon>Embryophyta</taxon>
        <taxon>Tracheophyta</taxon>
        <taxon>Spermatophyta</taxon>
        <taxon>Magnoliopsida</taxon>
        <taxon>eudicotyledons</taxon>
        <taxon>Gunneridae</taxon>
        <taxon>Pentapetalae</taxon>
        <taxon>asterids</taxon>
        <taxon>lamiids</taxon>
        <taxon>Solanales</taxon>
        <taxon>Solanaceae</taxon>
        <taxon>Solanoideae</taxon>
        <taxon>Solaneae</taxon>
        <taxon>Solanum</taxon>
    </lineage>
</organism>
<keyword evidence="3" id="KW-1185">Reference proteome</keyword>
<gene>
    <name evidence="2" type="ORF">R3W88_011125</name>
</gene>
<dbReference type="EMBL" id="JAWPEI010000007">
    <property type="protein sequence ID" value="KAK4720892.1"/>
    <property type="molecule type" value="Genomic_DNA"/>
</dbReference>
<evidence type="ECO:0000313" key="3">
    <source>
        <dbReference type="Proteomes" id="UP001311915"/>
    </source>
</evidence>
<name>A0AAV9L5B7_9SOLN</name>
<evidence type="ECO:0000256" key="1">
    <source>
        <dbReference type="SAM" id="Phobius"/>
    </source>
</evidence>
<sequence>MRACTHRAKGSFLLHALRALFRLFGLEMPICLLLLLVALVGGCSSLHMNANFAGGRAVDLGSGSDNWQKYLNLSEENDSAALVPTPTSSYWSALRQFQNIEADLICIYTSIIKVNG</sequence>
<dbReference type="AlphaFoldDB" id="A0AAV9L5B7"/>
<keyword evidence="1" id="KW-1133">Transmembrane helix</keyword>